<evidence type="ECO:0000313" key="6">
    <source>
        <dbReference type="EMBL" id="OZI63506.1"/>
    </source>
</evidence>
<evidence type="ECO:0000256" key="2">
    <source>
        <dbReference type="ARBA" id="ARBA00023015"/>
    </source>
</evidence>
<name>A0A261UNQ0_9BORD</name>
<keyword evidence="4" id="KW-0804">Transcription</keyword>
<keyword evidence="7" id="KW-1185">Reference proteome</keyword>
<evidence type="ECO:0000256" key="3">
    <source>
        <dbReference type="ARBA" id="ARBA00023125"/>
    </source>
</evidence>
<dbReference type="OrthoDB" id="8715249at2"/>
<dbReference type="Proteomes" id="UP000215767">
    <property type="component" value="Unassembled WGS sequence"/>
</dbReference>
<dbReference type="InterPro" id="IPR000847">
    <property type="entry name" value="LysR_HTH_N"/>
</dbReference>
<dbReference type="Pfam" id="PF03466">
    <property type="entry name" value="LysR_substrate"/>
    <property type="match status" value="1"/>
</dbReference>
<evidence type="ECO:0000259" key="5">
    <source>
        <dbReference type="PROSITE" id="PS50931"/>
    </source>
</evidence>
<dbReference type="Gene3D" id="1.10.10.10">
    <property type="entry name" value="Winged helix-like DNA-binding domain superfamily/Winged helix DNA-binding domain"/>
    <property type="match status" value="1"/>
</dbReference>
<comment type="similarity">
    <text evidence="1">Belongs to the LysR transcriptional regulatory family.</text>
</comment>
<protein>
    <submittedName>
        <fullName evidence="6">LysR family transcriptional regulator</fullName>
    </submittedName>
</protein>
<keyword evidence="3" id="KW-0238">DNA-binding</keyword>
<dbReference type="Pfam" id="PF00126">
    <property type="entry name" value="HTH_1"/>
    <property type="match status" value="1"/>
</dbReference>
<dbReference type="SUPFAM" id="SSF46785">
    <property type="entry name" value="Winged helix' DNA-binding domain"/>
    <property type="match status" value="1"/>
</dbReference>
<proteinExistence type="inferred from homology"/>
<reference evidence="7" key="1">
    <citation type="submission" date="2017-05" db="EMBL/GenBank/DDBJ databases">
        <title>Complete and WGS of Bordetella genogroups.</title>
        <authorList>
            <person name="Spilker T."/>
            <person name="Lipuma J."/>
        </authorList>
    </citation>
    <scope>NUCLEOTIDE SEQUENCE [LARGE SCALE GENOMIC DNA]</scope>
    <source>
        <strain evidence="7">AU8856</strain>
    </source>
</reference>
<gene>
    <name evidence="6" type="ORF">CAL28_21225</name>
</gene>
<dbReference type="RefSeq" id="WP_094844771.1">
    <property type="nucleotide sequence ID" value="NZ_NEVS01000004.1"/>
</dbReference>
<dbReference type="AlphaFoldDB" id="A0A261UNQ0"/>
<dbReference type="Gene3D" id="3.40.190.10">
    <property type="entry name" value="Periplasmic binding protein-like II"/>
    <property type="match status" value="2"/>
</dbReference>
<evidence type="ECO:0000313" key="7">
    <source>
        <dbReference type="Proteomes" id="UP000215767"/>
    </source>
</evidence>
<dbReference type="GO" id="GO:0003700">
    <property type="term" value="F:DNA-binding transcription factor activity"/>
    <property type="evidence" value="ECO:0007669"/>
    <property type="project" value="InterPro"/>
</dbReference>
<dbReference type="GO" id="GO:0000976">
    <property type="term" value="F:transcription cis-regulatory region binding"/>
    <property type="evidence" value="ECO:0007669"/>
    <property type="project" value="TreeGrafter"/>
</dbReference>
<dbReference type="CDD" id="cd05466">
    <property type="entry name" value="PBP2_LTTR_substrate"/>
    <property type="match status" value="1"/>
</dbReference>
<comment type="caution">
    <text evidence="6">The sequence shown here is derived from an EMBL/GenBank/DDBJ whole genome shotgun (WGS) entry which is preliminary data.</text>
</comment>
<dbReference type="SUPFAM" id="SSF53850">
    <property type="entry name" value="Periplasmic binding protein-like II"/>
    <property type="match status" value="1"/>
</dbReference>
<dbReference type="InterPro" id="IPR036390">
    <property type="entry name" value="WH_DNA-bd_sf"/>
</dbReference>
<evidence type="ECO:0000256" key="4">
    <source>
        <dbReference type="ARBA" id="ARBA00023163"/>
    </source>
</evidence>
<dbReference type="InterPro" id="IPR005119">
    <property type="entry name" value="LysR_subst-bd"/>
</dbReference>
<keyword evidence="2" id="KW-0805">Transcription regulation</keyword>
<organism evidence="6 7">
    <name type="scientific">Bordetella genomosp. 11</name>
    <dbReference type="NCBI Taxonomy" id="1416808"/>
    <lineage>
        <taxon>Bacteria</taxon>
        <taxon>Pseudomonadati</taxon>
        <taxon>Pseudomonadota</taxon>
        <taxon>Betaproteobacteria</taxon>
        <taxon>Burkholderiales</taxon>
        <taxon>Alcaligenaceae</taxon>
        <taxon>Bordetella</taxon>
    </lineage>
</organism>
<dbReference type="EMBL" id="NEVS01000004">
    <property type="protein sequence ID" value="OZI63506.1"/>
    <property type="molecule type" value="Genomic_DNA"/>
</dbReference>
<feature type="domain" description="HTH lysR-type" evidence="5">
    <location>
        <begin position="1"/>
        <end position="59"/>
    </location>
</feature>
<dbReference type="PANTHER" id="PTHR30126:SF2">
    <property type="entry name" value="HTH-TYPE TRANSCRIPTIONAL REGULATOR YJIE"/>
    <property type="match status" value="1"/>
</dbReference>
<evidence type="ECO:0000256" key="1">
    <source>
        <dbReference type="ARBA" id="ARBA00009437"/>
    </source>
</evidence>
<sequence>MADLKLLEDLIALAKTGSFVRAAELRHVTHPAFGRRIRALEAWAGAPLVHRGQQPATLTPKGEALLRTAIQVVEQMELARHRMHGSHAGGDAVLRIATGRSLARTLVADWVARLRHRTPKVLTGNAQVEISTAVMQELSVRLEQNKVDMLCCYEHPAMSVSLSPQRFRYITLATDKLVPVTQVDSRGNPRYVLGEGGRPTPLIAYAGGLAMARILGDRLETTPHALTPFLRTDSLDVAHGAVANGLGVAWLPWSMVFADCRRGALAALGGRGDEVAFEVRLYRPRARMTELAEAAWAATTRRTP</sequence>
<dbReference type="InterPro" id="IPR036388">
    <property type="entry name" value="WH-like_DNA-bd_sf"/>
</dbReference>
<dbReference type="PANTHER" id="PTHR30126">
    <property type="entry name" value="HTH-TYPE TRANSCRIPTIONAL REGULATOR"/>
    <property type="match status" value="1"/>
</dbReference>
<dbReference type="PROSITE" id="PS50931">
    <property type="entry name" value="HTH_LYSR"/>
    <property type="match status" value="1"/>
</dbReference>
<accession>A0A261UNQ0</accession>